<dbReference type="PANTHER" id="PTHR38050:SF2">
    <property type="entry name" value="FERULOYL ESTERASE C-RELATED"/>
    <property type="match status" value="1"/>
</dbReference>
<dbReference type="STRING" id="196164.gene:10740493"/>
<dbReference type="Proteomes" id="UP000001409">
    <property type="component" value="Chromosome"/>
</dbReference>
<dbReference type="KEGG" id="cef:CE0103"/>
<evidence type="ECO:0008006" key="11">
    <source>
        <dbReference type="Google" id="ProtNLM"/>
    </source>
</evidence>
<name>Q8FUB7_COREF</name>
<reference evidence="9 10" key="1">
    <citation type="journal article" date="2003" name="Genome Res.">
        <title>Comparative complete genome sequence analysis of the amino acid replacements responsible for the thermostability of Corynebacterium efficiens.</title>
        <authorList>
            <person name="Nishio Y."/>
            <person name="Nakamura Y."/>
            <person name="Kawarabayasi Y."/>
            <person name="Usuda Y."/>
            <person name="Kimura E."/>
            <person name="Sugimoto S."/>
            <person name="Matsui K."/>
            <person name="Yamagishi A."/>
            <person name="Kikuchi H."/>
            <person name="Ikeo K."/>
            <person name="Gojobori T."/>
        </authorList>
    </citation>
    <scope>NUCLEOTIDE SEQUENCE [LARGE SCALE GENOMIC DNA]</scope>
    <source>
        <strain evidence="10">DSM 44549 / YS-314 / AJ 12310 / JCM 11189 / NBRC 100395</strain>
    </source>
</reference>
<dbReference type="PANTHER" id="PTHR38050">
    <property type="match status" value="1"/>
</dbReference>
<feature type="chain" id="PRO_5039331929" description="Polyhydroxybutyrate depolymerase" evidence="8">
    <location>
        <begin position="35"/>
        <end position="313"/>
    </location>
</feature>
<proteinExistence type="predicted"/>
<dbReference type="GO" id="GO:0045493">
    <property type="term" value="P:xylan catabolic process"/>
    <property type="evidence" value="ECO:0007669"/>
    <property type="project" value="UniProtKB-KW"/>
</dbReference>
<dbReference type="InterPro" id="IPR043595">
    <property type="entry name" value="FaeB/C/D"/>
</dbReference>
<evidence type="ECO:0000256" key="7">
    <source>
        <dbReference type="ARBA" id="ARBA00023326"/>
    </source>
</evidence>
<dbReference type="SUPFAM" id="SSF53474">
    <property type="entry name" value="alpha/beta-Hydrolases"/>
    <property type="match status" value="1"/>
</dbReference>
<keyword evidence="10" id="KW-1185">Reference proteome</keyword>
<dbReference type="Gene3D" id="3.40.50.1820">
    <property type="entry name" value="alpha/beta hydrolase"/>
    <property type="match status" value="1"/>
</dbReference>
<dbReference type="AlphaFoldDB" id="Q8FUB7"/>
<keyword evidence="5" id="KW-0378">Hydrolase</keyword>
<keyword evidence="4 8" id="KW-0732">Signal</keyword>
<evidence type="ECO:0000256" key="6">
    <source>
        <dbReference type="ARBA" id="ARBA00023277"/>
    </source>
</evidence>
<evidence type="ECO:0000313" key="10">
    <source>
        <dbReference type="Proteomes" id="UP000001409"/>
    </source>
</evidence>
<protein>
    <recommendedName>
        <fullName evidence="11">Polyhydroxybutyrate depolymerase</fullName>
    </recommendedName>
</protein>
<organism evidence="9 10">
    <name type="scientific">Corynebacterium efficiens (strain DSM 44549 / YS-314 / AJ 12310 / JCM 11189 / NBRC 100395)</name>
    <dbReference type="NCBI Taxonomy" id="196164"/>
    <lineage>
        <taxon>Bacteria</taxon>
        <taxon>Bacillati</taxon>
        <taxon>Actinomycetota</taxon>
        <taxon>Actinomycetes</taxon>
        <taxon>Mycobacteriales</taxon>
        <taxon>Corynebacteriaceae</taxon>
        <taxon>Corynebacterium</taxon>
    </lineage>
</organism>
<dbReference type="EMBL" id="BA000035">
    <property type="protein sequence ID" value="BAC16913.1"/>
    <property type="molecule type" value="Genomic_DNA"/>
</dbReference>
<comment type="subcellular location">
    <subcellularLocation>
        <location evidence="1">Secreted</location>
    </subcellularLocation>
</comment>
<keyword evidence="7" id="KW-0624">Polysaccharide degradation</keyword>
<feature type="signal peptide" evidence="8">
    <location>
        <begin position="1"/>
        <end position="34"/>
    </location>
</feature>
<sequence>MHKCPASLSWRGMEHPFRTLTLALAAGMTSAALAVAPAASAVAQAQPTASAAQSAPTTQVIGTNLLHASFTQDGMHREYLVKLPDNRDPARTYPIVLAFGGKGDSATSFRSYAGLEQATAGGAIIVYAQGVDNAWAGAPYAATTMAQDVAYVRTAVDDVVAHHGGDRGRVYAVGMSNGGGMATALGCHAPELVDATASVAGAYYDPTVTGCNPRGGVPTLVIHGTNDGLMNYWGGTRHGAHYRGAYAVFESFAARNHCTVPVVHQVHEHPNSTTFRPAFCATPTEFVRIDDGGHEWSYTPSVADISWGFLQRQ</sequence>
<accession>Q8FUB7</accession>
<evidence type="ECO:0000256" key="3">
    <source>
        <dbReference type="ARBA" id="ARBA00022651"/>
    </source>
</evidence>
<keyword evidence="2" id="KW-0964">Secreted</keyword>
<dbReference type="eggNOG" id="COG3509">
    <property type="taxonomic scope" value="Bacteria"/>
</dbReference>
<dbReference type="GO" id="GO:0030600">
    <property type="term" value="F:feruloyl esterase activity"/>
    <property type="evidence" value="ECO:0007669"/>
    <property type="project" value="InterPro"/>
</dbReference>
<evidence type="ECO:0000256" key="5">
    <source>
        <dbReference type="ARBA" id="ARBA00022801"/>
    </source>
</evidence>
<keyword evidence="3" id="KW-0858">Xylan degradation</keyword>
<keyword evidence="6" id="KW-0119">Carbohydrate metabolism</keyword>
<dbReference type="ESTHER" id="coref-CE0103">
    <property type="family name" value="Esterase_phb"/>
</dbReference>
<evidence type="ECO:0000256" key="2">
    <source>
        <dbReference type="ARBA" id="ARBA00022525"/>
    </source>
</evidence>
<dbReference type="InterPro" id="IPR029058">
    <property type="entry name" value="AB_hydrolase_fold"/>
</dbReference>
<evidence type="ECO:0000256" key="4">
    <source>
        <dbReference type="ARBA" id="ARBA00022729"/>
    </source>
</evidence>
<evidence type="ECO:0000256" key="8">
    <source>
        <dbReference type="SAM" id="SignalP"/>
    </source>
</evidence>
<dbReference type="GO" id="GO:0005576">
    <property type="term" value="C:extracellular region"/>
    <property type="evidence" value="ECO:0007669"/>
    <property type="project" value="UniProtKB-SubCell"/>
</dbReference>
<dbReference type="HOGENOM" id="CLU_027551_5_1_11"/>
<evidence type="ECO:0000313" key="9">
    <source>
        <dbReference type="EMBL" id="BAC16913.1"/>
    </source>
</evidence>
<evidence type="ECO:0000256" key="1">
    <source>
        <dbReference type="ARBA" id="ARBA00004613"/>
    </source>
</evidence>